<dbReference type="Gene3D" id="3.20.170.10">
    <property type="entry name" value="ADP-ribosylation domain"/>
    <property type="match status" value="1"/>
</dbReference>
<gene>
    <name evidence="1" type="ORF">CLLI_21030</name>
</gene>
<dbReference type="EMBL" id="PVXO01000054">
    <property type="protein sequence ID" value="PRR78008.1"/>
    <property type="molecule type" value="Genomic_DNA"/>
</dbReference>
<accession>A0A2T0B294</accession>
<evidence type="ECO:0000313" key="1">
    <source>
        <dbReference type="EMBL" id="PRR78008.1"/>
    </source>
</evidence>
<sequence length="211" mass="25098">MMVKQEIYYHIHRMGEWSGRWKINSVIYWGQKERNNFNKFYDNNGFITDLTNGLGYMHGRNALNNFLDQPQSFQMQNYKRIIEEALSIIKEQCIFTRETIFEEVRSNYFPELPSRKTCIWVCKKEALHYWWSALHGQKKIFKLELTGVLHKADEKHLICDTLSHNEIRANAFNYWTGSDGSNPTEEELLFEGVIKVLDEYYDLDDFTISEG</sequence>
<organism evidence="1 2">
    <name type="scientific">Clostridium liquoris</name>
    <dbReference type="NCBI Taxonomy" id="1289519"/>
    <lineage>
        <taxon>Bacteria</taxon>
        <taxon>Bacillati</taxon>
        <taxon>Bacillota</taxon>
        <taxon>Clostridia</taxon>
        <taxon>Eubacteriales</taxon>
        <taxon>Clostridiaceae</taxon>
        <taxon>Clostridium</taxon>
    </lineage>
</organism>
<proteinExistence type="predicted"/>
<name>A0A2T0B294_9CLOT</name>
<keyword evidence="2" id="KW-1185">Reference proteome</keyword>
<dbReference type="Gene3D" id="1.10.3800.10">
    <property type="entry name" value="ADP-ribosylation domain"/>
    <property type="match status" value="1"/>
</dbReference>
<protein>
    <recommendedName>
        <fullName evidence="3">DUF2441 domain-containing protein</fullName>
    </recommendedName>
</protein>
<dbReference type="RefSeq" id="WP_170063706.1">
    <property type="nucleotide sequence ID" value="NZ_PVXO01000054.1"/>
</dbReference>
<reference evidence="1 2" key="1">
    <citation type="submission" date="2018-03" db="EMBL/GenBank/DDBJ databases">
        <title>Genome sequence of Clostridium liquoris DSM 100320.</title>
        <authorList>
            <person name="Poehlein A."/>
            <person name="Daniel R."/>
        </authorList>
    </citation>
    <scope>NUCLEOTIDE SEQUENCE [LARGE SCALE GENOMIC DNA]</scope>
    <source>
        <strain evidence="1 2">DSM 100320</strain>
    </source>
</reference>
<dbReference type="Pfam" id="PF10386">
    <property type="entry name" value="DUF2441"/>
    <property type="match status" value="1"/>
</dbReference>
<comment type="caution">
    <text evidence="1">The sequence shown here is derived from an EMBL/GenBank/DDBJ whole genome shotgun (WGS) entry which is preliminary data.</text>
</comment>
<dbReference type="Proteomes" id="UP000239706">
    <property type="component" value="Unassembled WGS sequence"/>
</dbReference>
<dbReference type="SUPFAM" id="SSF56399">
    <property type="entry name" value="ADP-ribosylation"/>
    <property type="match status" value="1"/>
</dbReference>
<evidence type="ECO:0000313" key="2">
    <source>
        <dbReference type="Proteomes" id="UP000239706"/>
    </source>
</evidence>
<dbReference type="InterPro" id="IPR018840">
    <property type="entry name" value="DUF2441"/>
</dbReference>
<dbReference type="AlphaFoldDB" id="A0A2T0B294"/>
<evidence type="ECO:0008006" key="3">
    <source>
        <dbReference type="Google" id="ProtNLM"/>
    </source>
</evidence>